<feature type="domain" description="Restriction of telomere capping protein 4 C-terminal" evidence="9">
    <location>
        <begin position="226"/>
        <end position="348"/>
    </location>
</feature>
<evidence type="ECO:0000256" key="6">
    <source>
        <dbReference type="ARBA" id="ARBA00022490"/>
    </source>
</evidence>
<dbReference type="KEGG" id="erc:Ecym_1102"/>
<dbReference type="GO" id="GO:0005737">
    <property type="term" value="C:cytoplasm"/>
    <property type="evidence" value="ECO:0007669"/>
    <property type="project" value="UniProtKB-SubCell"/>
</dbReference>
<evidence type="ECO:0000259" key="9">
    <source>
        <dbReference type="SMART" id="SM01312"/>
    </source>
</evidence>
<evidence type="ECO:0000256" key="8">
    <source>
        <dbReference type="SAM" id="MobiDB-lite"/>
    </source>
</evidence>
<dbReference type="Proteomes" id="UP000006790">
    <property type="component" value="Chromosome 1"/>
</dbReference>
<dbReference type="InterPro" id="IPR039024">
    <property type="entry name" value="RTC4"/>
</dbReference>
<evidence type="ECO:0000313" key="10">
    <source>
        <dbReference type="EMBL" id="AET37359.1"/>
    </source>
</evidence>
<dbReference type="FunCoup" id="G8JMK4">
    <property type="interactions" value="27"/>
</dbReference>
<reference evidence="11" key="1">
    <citation type="journal article" date="2012" name="G3 (Bethesda)">
        <title>Pichia sorbitophila, an interspecies yeast hybrid reveals early steps of genome resolution following polyploidization.</title>
        <authorList>
            <person name="Leh Louis V."/>
            <person name="Despons L."/>
            <person name="Friedrich A."/>
            <person name="Martin T."/>
            <person name="Durrens P."/>
            <person name="Casaregola S."/>
            <person name="Neuveglise C."/>
            <person name="Fairhead C."/>
            <person name="Marck C."/>
            <person name="Cruz J.A."/>
            <person name="Straub M.L."/>
            <person name="Kugler V."/>
            <person name="Sacerdot C."/>
            <person name="Uzunov Z."/>
            <person name="Thierry A."/>
            <person name="Weiss S."/>
            <person name="Bleykasten C."/>
            <person name="De Montigny J."/>
            <person name="Jacques N."/>
            <person name="Jung P."/>
            <person name="Lemaire M."/>
            <person name="Mallet S."/>
            <person name="Morel G."/>
            <person name="Richard G.F."/>
            <person name="Sarkar A."/>
            <person name="Savel G."/>
            <person name="Schacherer J."/>
            <person name="Seret M.L."/>
            <person name="Talla E."/>
            <person name="Samson G."/>
            <person name="Jubin C."/>
            <person name="Poulain J."/>
            <person name="Vacherie B."/>
            <person name="Barbe V."/>
            <person name="Pelletier E."/>
            <person name="Sherman D.J."/>
            <person name="Westhof E."/>
            <person name="Weissenbach J."/>
            <person name="Baret P.V."/>
            <person name="Wincker P."/>
            <person name="Gaillardin C."/>
            <person name="Dujon B."/>
            <person name="Souciet J.L."/>
        </authorList>
    </citation>
    <scope>NUCLEOTIDE SEQUENCE [LARGE SCALE GENOMIC DNA]</scope>
    <source>
        <strain evidence="11">CBS 270.75 / DBVPG 7215 / KCTC 17166 / NRRL Y-17582</strain>
    </source>
</reference>
<sequence length="430" mass="49225">MVKYETTVYSTMMANRIMSLRGLRSKRNNAIYGKANKDENSLLFKTHSYGERSQNLTQELSDNDYASSNSSPPGPQFSNKFITDSNLDVDSKYHGVGTSSSDDKETRNGSYPSSPIASSGDGSDQFSIQDNVPLPYKVPEENIQALEVAARLKDIHEAVEHDDNDSPGDHLSKKMVFSDMQDEVAQYEHMLKVRLRYQKDFKVPRTLFSDQLMEKATKHIYIVDEILKGSRVSMYYDNARKAFKKSSRALLSVDEFRTMDLKWFTAGYFGLKRQIRLSSEVLNRYREVLSTHVNPTVRWWGPTDFCRYVLAPEILSYVCKEEMGFTDIDDAWTFMENTAEYGLIVADEEPLETWEIEFEQKKLDRLGLDSRYGSMHYRQLPASGAELETSNTERKRRNSCENGATENSQVSSVSMPISKRSKLTTKIPTE</sequence>
<evidence type="ECO:0000313" key="11">
    <source>
        <dbReference type="Proteomes" id="UP000006790"/>
    </source>
</evidence>
<dbReference type="SMART" id="SM01312">
    <property type="entry name" value="RTC4"/>
    <property type="match status" value="1"/>
</dbReference>
<dbReference type="OMA" id="SMYYDNA"/>
<dbReference type="AlphaFoldDB" id="G8JMK4"/>
<feature type="compositionally biased region" description="Polar residues" evidence="8">
    <location>
        <begin position="108"/>
        <end position="130"/>
    </location>
</feature>
<comment type="subcellular location">
    <subcellularLocation>
        <location evidence="3">Cytoplasm</location>
    </subcellularLocation>
    <subcellularLocation>
        <location evidence="2">Nucleus</location>
    </subcellularLocation>
</comment>
<accession>G8JMK4</accession>
<feature type="compositionally biased region" description="Polar residues" evidence="8">
    <location>
        <begin position="62"/>
        <end position="88"/>
    </location>
</feature>
<dbReference type="GeneID" id="11471338"/>
<name>G8JMK4_ERECY</name>
<evidence type="ECO:0000256" key="5">
    <source>
        <dbReference type="ARBA" id="ARBA00015162"/>
    </source>
</evidence>
<keyword evidence="7" id="KW-0539">Nucleus</keyword>
<dbReference type="HOGENOM" id="CLU_677876_0_0_1"/>
<comment type="function">
    <text evidence="1">May be involved in a process influencing telomere capping.</text>
</comment>
<dbReference type="PANTHER" id="PTHR41391:SF1">
    <property type="entry name" value="RESTRICTION OF TELOMERE CAPPING PROTEIN 4"/>
    <property type="match status" value="1"/>
</dbReference>
<dbReference type="Pfam" id="PF14474">
    <property type="entry name" value="RTC4"/>
    <property type="match status" value="1"/>
</dbReference>
<evidence type="ECO:0000256" key="1">
    <source>
        <dbReference type="ARBA" id="ARBA00002738"/>
    </source>
</evidence>
<dbReference type="InterPro" id="IPR028094">
    <property type="entry name" value="RTC4_C"/>
</dbReference>
<gene>
    <name evidence="10" type="ordered locus">Ecym_1102</name>
</gene>
<dbReference type="STRING" id="931890.G8JMK4"/>
<evidence type="ECO:0000256" key="4">
    <source>
        <dbReference type="ARBA" id="ARBA00009461"/>
    </source>
</evidence>
<proteinExistence type="inferred from homology"/>
<feature type="region of interest" description="Disordered" evidence="8">
    <location>
        <begin position="383"/>
        <end position="430"/>
    </location>
</feature>
<keyword evidence="11" id="KW-1185">Reference proteome</keyword>
<protein>
    <recommendedName>
        <fullName evidence="5">Restriction of telomere capping protein 4</fullName>
    </recommendedName>
</protein>
<dbReference type="InParanoid" id="G8JMK4"/>
<evidence type="ECO:0000256" key="7">
    <source>
        <dbReference type="ARBA" id="ARBA00023242"/>
    </source>
</evidence>
<feature type="region of interest" description="Disordered" evidence="8">
    <location>
        <begin position="62"/>
        <end position="130"/>
    </location>
</feature>
<keyword evidence="6" id="KW-0963">Cytoplasm</keyword>
<organism evidence="10 11">
    <name type="scientific">Eremothecium cymbalariae (strain CBS 270.75 / DBVPG 7215 / KCTC 17166 / NRRL Y-17582)</name>
    <name type="common">Yeast</name>
    <dbReference type="NCBI Taxonomy" id="931890"/>
    <lineage>
        <taxon>Eukaryota</taxon>
        <taxon>Fungi</taxon>
        <taxon>Dikarya</taxon>
        <taxon>Ascomycota</taxon>
        <taxon>Saccharomycotina</taxon>
        <taxon>Saccharomycetes</taxon>
        <taxon>Saccharomycetales</taxon>
        <taxon>Saccharomycetaceae</taxon>
        <taxon>Eremothecium</taxon>
    </lineage>
</organism>
<dbReference type="OrthoDB" id="128308at2759"/>
<comment type="similarity">
    <text evidence="4">Belongs to the RTC4 family.</text>
</comment>
<evidence type="ECO:0000256" key="3">
    <source>
        <dbReference type="ARBA" id="ARBA00004496"/>
    </source>
</evidence>
<dbReference type="GO" id="GO:0005634">
    <property type="term" value="C:nucleus"/>
    <property type="evidence" value="ECO:0007669"/>
    <property type="project" value="UniProtKB-SubCell"/>
</dbReference>
<evidence type="ECO:0000256" key="2">
    <source>
        <dbReference type="ARBA" id="ARBA00004123"/>
    </source>
</evidence>
<dbReference type="eggNOG" id="ENOG502S1RG">
    <property type="taxonomic scope" value="Eukaryota"/>
</dbReference>
<dbReference type="RefSeq" id="XP_003644176.1">
    <property type="nucleotide sequence ID" value="XM_003644128.1"/>
</dbReference>
<dbReference type="EMBL" id="CP002497">
    <property type="protein sequence ID" value="AET37359.1"/>
    <property type="molecule type" value="Genomic_DNA"/>
</dbReference>
<dbReference type="PANTHER" id="PTHR41391">
    <property type="entry name" value="RESTRICTION OF TELOMERE CAPPING PROTEIN 4"/>
    <property type="match status" value="1"/>
</dbReference>
<feature type="compositionally biased region" description="Polar residues" evidence="8">
    <location>
        <begin position="400"/>
        <end position="415"/>
    </location>
</feature>